<dbReference type="EMBL" id="AJTX02000002">
    <property type="protein sequence ID" value="KKJ00963.1"/>
    <property type="molecule type" value="Genomic_DNA"/>
</dbReference>
<comment type="caution">
    <text evidence="1">The sequence shown here is derived from an EMBL/GenBank/DDBJ whole genome shotgun (WGS) entry which is preliminary data.</text>
</comment>
<dbReference type="AlphaFoldDB" id="A0A0M2Q0Y1"/>
<sequence>MATMTPCLHYSIDSAPDGKNVILKIWEPFPTNRKPYLYQLNYRLASEAMARQVLNQHLSLLGGEEIRANQPLPIAGELSGSQDATVSMPIA</sequence>
<accession>A0A0M2Q0Y1</accession>
<dbReference type="Proteomes" id="UP000034681">
    <property type="component" value="Unassembled WGS sequence"/>
</dbReference>
<protein>
    <submittedName>
        <fullName evidence="1">Uncharacterized protein</fullName>
    </submittedName>
</protein>
<proteinExistence type="predicted"/>
<gene>
    <name evidence="1" type="ORF">PROH_00530</name>
</gene>
<evidence type="ECO:0000313" key="1">
    <source>
        <dbReference type="EMBL" id="KKJ00963.1"/>
    </source>
</evidence>
<organism evidence="1 2">
    <name type="scientific">Prochlorothrix hollandica PCC 9006 = CALU 1027</name>
    <dbReference type="NCBI Taxonomy" id="317619"/>
    <lineage>
        <taxon>Bacteria</taxon>
        <taxon>Bacillati</taxon>
        <taxon>Cyanobacteriota</taxon>
        <taxon>Cyanophyceae</taxon>
        <taxon>Prochlorotrichales</taxon>
        <taxon>Prochlorotrichaceae</taxon>
        <taxon>Prochlorothrix</taxon>
    </lineage>
</organism>
<reference evidence="1" key="1">
    <citation type="submission" date="2012-04" db="EMBL/GenBank/DDBJ databases">
        <authorList>
            <person name="Borisov I.G."/>
            <person name="Ivanikova N.V."/>
            <person name="Pinevich A.V."/>
        </authorList>
    </citation>
    <scope>NUCLEOTIDE SEQUENCE</scope>
    <source>
        <strain evidence="1">CALU 1027</strain>
    </source>
</reference>
<name>A0A0M2Q0Y1_PROHO</name>
<evidence type="ECO:0000313" key="2">
    <source>
        <dbReference type="Proteomes" id="UP000034681"/>
    </source>
</evidence>
<keyword evidence="2" id="KW-1185">Reference proteome</keyword>